<evidence type="ECO:0000256" key="6">
    <source>
        <dbReference type="ARBA" id="ARBA00022759"/>
    </source>
</evidence>
<organism evidence="11 12">
    <name type="scientific">Thermoflavimicrobium dichotomicum</name>
    <dbReference type="NCBI Taxonomy" id="46223"/>
    <lineage>
        <taxon>Bacteria</taxon>
        <taxon>Bacillati</taxon>
        <taxon>Bacillota</taxon>
        <taxon>Bacilli</taxon>
        <taxon>Bacillales</taxon>
        <taxon>Thermoactinomycetaceae</taxon>
        <taxon>Thermoflavimicrobium</taxon>
    </lineage>
</organism>
<dbReference type="InterPro" id="IPR013471">
    <property type="entry name" value="RNase_Z/BN"/>
</dbReference>
<protein>
    <recommendedName>
        <fullName evidence="2 10">Ribonuclease Z</fullName>
        <shortName evidence="10">RNase Z</shortName>
        <ecNumber evidence="2 10">3.1.26.11</ecNumber>
    </recommendedName>
    <alternativeName>
        <fullName evidence="10">tRNA 3 endonuclease</fullName>
    </alternativeName>
    <alternativeName>
        <fullName evidence="10">tRNase Z</fullName>
    </alternativeName>
</protein>
<evidence type="ECO:0000256" key="1">
    <source>
        <dbReference type="ARBA" id="ARBA00011738"/>
    </source>
</evidence>
<keyword evidence="6 10" id="KW-0255">Endonuclease</keyword>
<sequence length="305" mass="34144">MNFYFLGTGAGIPSKTRNVSAAALLLPEYHGDIWLFDCGEATQHQILSTPIKLSKISRIFITHLHGDHLYGLPGVLGSRSFQGAESPLTVYGPKGIRRFIDVTLETSHTYLKYPLHVVEIDDGMTWEEPHFSIFVRLLEHGIPSYGYRLMEKDQPGSLQVERLKSLGIPPGPHYKELKQGKVITFPNGQTLDGKEFVSPPKKGKKMAVLGDTKFTPVAIELAKDVDLLVHESTYRKGLEDRAETYFHSTNVQAAEIARTAQAKNLILTHISTRFDEEACKALLAEAQEIFPNTWLAYDGFQFTLT</sequence>
<feature type="active site" description="Proton acceptor" evidence="10">
    <location>
        <position position="67"/>
    </location>
</feature>
<dbReference type="InterPro" id="IPR036866">
    <property type="entry name" value="RibonucZ/Hydroxyglut_hydro"/>
</dbReference>
<keyword evidence="5 10" id="KW-0479">Metal-binding</keyword>
<dbReference type="CDD" id="cd07717">
    <property type="entry name" value="RNaseZ_ZiPD-like_MBL-fold"/>
    <property type="match status" value="1"/>
</dbReference>
<proteinExistence type="inferred from homology"/>
<accession>A0A1I3LKV3</accession>
<comment type="catalytic activity">
    <reaction evidence="10">
        <text>Endonucleolytic cleavage of RNA, removing extra 3' nucleotides from tRNA precursor, generating 3' termini of tRNAs. A 3'-hydroxy group is left at the tRNA terminus and a 5'-phosphoryl group is left at the trailer molecule.</text>
        <dbReference type="EC" id="3.1.26.11"/>
    </reaction>
</comment>
<comment type="similarity">
    <text evidence="10">Belongs to the RNase Z family.</text>
</comment>
<reference evidence="11 12" key="1">
    <citation type="submission" date="2016-10" db="EMBL/GenBank/DDBJ databases">
        <authorList>
            <person name="de Groot N.N."/>
        </authorList>
    </citation>
    <scope>NUCLEOTIDE SEQUENCE [LARGE SCALE GENOMIC DNA]</scope>
    <source>
        <strain evidence="11 12">DSM 44778</strain>
    </source>
</reference>
<keyword evidence="4 10" id="KW-0540">Nuclease</keyword>
<evidence type="ECO:0000256" key="2">
    <source>
        <dbReference type="ARBA" id="ARBA00012477"/>
    </source>
</evidence>
<evidence type="ECO:0000313" key="11">
    <source>
        <dbReference type="EMBL" id="SFI85362.1"/>
    </source>
</evidence>
<evidence type="ECO:0000256" key="4">
    <source>
        <dbReference type="ARBA" id="ARBA00022722"/>
    </source>
</evidence>
<feature type="binding site" evidence="10">
    <location>
        <position position="211"/>
    </location>
    <ligand>
        <name>Zn(2+)</name>
        <dbReference type="ChEBI" id="CHEBI:29105"/>
        <label>1</label>
        <note>catalytic</note>
    </ligand>
</feature>
<comment type="subunit">
    <text evidence="1 10">Homodimer.</text>
</comment>
<gene>
    <name evidence="10" type="primary">rnz</name>
    <name evidence="11" type="ORF">SAMN05421852_102234</name>
</gene>
<dbReference type="PANTHER" id="PTHR46018">
    <property type="entry name" value="ZINC PHOSPHODIESTERASE ELAC PROTEIN 1"/>
    <property type="match status" value="1"/>
</dbReference>
<comment type="function">
    <text evidence="9 10">Zinc phosphodiesterase, which displays some tRNA 3'-processing endonuclease activity. Probably involved in tRNA maturation, by removing a 3'-trailer from precursor tRNA.</text>
</comment>
<feature type="binding site" evidence="10">
    <location>
        <position position="269"/>
    </location>
    <ligand>
        <name>Zn(2+)</name>
        <dbReference type="ChEBI" id="CHEBI:29105"/>
        <label>2</label>
        <note>catalytic</note>
    </ligand>
</feature>
<evidence type="ECO:0000256" key="10">
    <source>
        <dbReference type="HAMAP-Rule" id="MF_01818"/>
    </source>
</evidence>
<evidence type="ECO:0000313" key="12">
    <source>
        <dbReference type="Proteomes" id="UP000199545"/>
    </source>
</evidence>
<evidence type="ECO:0000256" key="7">
    <source>
        <dbReference type="ARBA" id="ARBA00022801"/>
    </source>
</evidence>
<feature type="binding site" evidence="10">
    <location>
        <position position="211"/>
    </location>
    <ligand>
        <name>Zn(2+)</name>
        <dbReference type="ChEBI" id="CHEBI:29105"/>
        <label>2</label>
        <note>catalytic</note>
    </ligand>
</feature>
<dbReference type="STRING" id="46223.SAMN05421852_102234"/>
<feature type="binding site" evidence="10">
    <location>
        <position position="140"/>
    </location>
    <ligand>
        <name>Zn(2+)</name>
        <dbReference type="ChEBI" id="CHEBI:29105"/>
        <label>1</label>
        <note>catalytic</note>
    </ligand>
</feature>
<feature type="binding site" evidence="10">
    <location>
        <position position="67"/>
    </location>
    <ligand>
        <name>Zn(2+)</name>
        <dbReference type="ChEBI" id="CHEBI:29105"/>
        <label>2</label>
        <note>catalytic</note>
    </ligand>
</feature>
<dbReference type="SUPFAM" id="SSF56281">
    <property type="entry name" value="Metallo-hydrolase/oxidoreductase"/>
    <property type="match status" value="1"/>
</dbReference>
<dbReference type="GO" id="GO:0042781">
    <property type="term" value="F:3'-tRNA processing endoribonuclease activity"/>
    <property type="evidence" value="ECO:0007669"/>
    <property type="project" value="UniProtKB-UniRule"/>
</dbReference>
<feature type="binding site" evidence="10">
    <location>
        <position position="68"/>
    </location>
    <ligand>
        <name>Zn(2+)</name>
        <dbReference type="ChEBI" id="CHEBI:29105"/>
        <label>2</label>
        <note>catalytic</note>
    </ligand>
</feature>
<dbReference type="Pfam" id="PF23023">
    <property type="entry name" value="Anti-Pycsar_Apyc1"/>
    <property type="match status" value="1"/>
</dbReference>
<dbReference type="GO" id="GO:0042802">
    <property type="term" value="F:identical protein binding"/>
    <property type="evidence" value="ECO:0007669"/>
    <property type="project" value="UniProtKB-ARBA"/>
</dbReference>
<keyword evidence="3 10" id="KW-0819">tRNA processing</keyword>
<feature type="binding site" evidence="10">
    <location>
        <position position="63"/>
    </location>
    <ligand>
        <name>Zn(2+)</name>
        <dbReference type="ChEBI" id="CHEBI:29105"/>
        <label>1</label>
        <note>catalytic</note>
    </ligand>
</feature>
<dbReference type="FunFam" id="3.60.15.10:FF:000002">
    <property type="entry name" value="Ribonuclease Z"/>
    <property type="match status" value="1"/>
</dbReference>
<evidence type="ECO:0000256" key="9">
    <source>
        <dbReference type="ARBA" id="ARBA00057812"/>
    </source>
</evidence>
<keyword evidence="7 10" id="KW-0378">Hydrolase</keyword>
<dbReference type="AlphaFoldDB" id="A0A1I3LKV3"/>
<keyword evidence="12" id="KW-1185">Reference proteome</keyword>
<evidence type="ECO:0000256" key="8">
    <source>
        <dbReference type="ARBA" id="ARBA00022833"/>
    </source>
</evidence>
<evidence type="ECO:0000256" key="5">
    <source>
        <dbReference type="ARBA" id="ARBA00022723"/>
    </source>
</evidence>
<dbReference type="HAMAP" id="MF_01818">
    <property type="entry name" value="RNase_Z_BN"/>
    <property type="match status" value="1"/>
</dbReference>
<evidence type="ECO:0000256" key="3">
    <source>
        <dbReference type="ARBA" id="ARBA00022694"/>
    </source>
</evidence>
<dbReference type="Gene3D" id="3.60.15.10">
    <property type="entry name" value="Ribonuclease Z/Hydroxyacylglutathione hydrolase-like"/>
    <property type="match status" value="1"/>
</dbReference>
<dbReference type="GO" id="GO:0008270">
    <property type="term" value="F:zinc ion binding"/>
    <property type="evidence" value="ECO:0007669"/>
    <property type="project" value="UniProtKB-UniRule"/>
</dbReference>
<dbReference type="PANTHER" id="PTHR46018:SF2">
    <property type="entry name" value="ZINC PHOSPHODIESTERASE ELAC PROTEIN 1"/>
    <property type="match status" value="1"/>
</dbReference>
<dbReference type="RefSeq" id="WP_093228054.1">
    <property type="nucleotide sequence ID" value="NZ_FORR01000002.1"/>
</dbReference>
<comment type="cofactor">
    <cofactor evidence="10">
        <name>Zn(2+)</name>
        <dbReference type="ChEBI" id="CHEBI:29105"/>
    </cofactor>
    <text evidence="10">Binds 2 Zn(2+) ions.</text>
</comment>
<feature type="binding site" evidence="10">
    <location>
        <position position="65"/>
    </location>
    <ligand>
        <name>Zn(2+)</name>
        <dbReference type="ChEBI" id="CHEBI:29105"/>
        <label>1</label>
        <note>catalytic</note>
    </ligand>
</feature>
<dbReference type="EMBL" id="FORR01000002">
    <property type="protein sequence ID" value="SFI85362.1"/>
    <property type="molecule type" value="Genomic_DNA"/>
</dbReference>
<name>A0A1I3LKV3_9BACL</name>
<dbReference type="NCBIfam" id="NF000801">
    <property type="entry name" value="PRK00055.1-3"/>
    <property type="match status" value="1"/>
</dbReference>
<dbReference type="OrthoDB" id="9800940at2"/>
<dbReference type="EC" id="3.1.26.11" evidence="2 10"/>
<dbReference type="Proteomes" id="UP000199545">
    <property type="component" value="Unassembled WGS sequence"/>
</dbReference>
<dbReference type="NCBIfam" id="TIGR02651">
    <property type="entry name" value="RNase_Z"/>
    <property type="match status" value="1"/>
</dbReference>
<keyword evidence="8 10" id="KW-0862">Zinc</keyword>